<dbReference type="Proteomes" id="UP000070700">
    <property type="component" value="Unassembled WGS sequence"/>
</dbReference>
<name>A0A194XTF9_MOLSC</name>
<dbReference type="AlphaFoldDB" id="A0A194XTF9"/>
<dbReference type="RefSeq" id="XP_018077781.1">
    <property type="nucleotide sequence ID" value="XM_018205619.1"/>
</dbReference>
<dbReference type="InParanoid" id="A0A194XTF9"/>
<dbReference type="EMBL" id="KQ947405">
    <property type="protein sequence ID" value="KUJ23426.1"/>
    <property type="molecule type" value="Genomic_DNA"/>
</dbReference>
<protein>
    <submittedName>
        <fullName evidence="3">Uncharacterized protein</fullName>
    </submittedName>
</protein>
<dbReference type="KEGG" id="psco:LY89DRAFT_182220"/>
<feature type="compositionally biased region" description="Basic and acidic residues" evidence="1">
    <location>
        <begin position="397"/>
        <end position="408"/>
    </location>
</feature>
<feature type="transmembrane region" description="Helical" evidence="2">
    <location>
        <begin position="126"/>
        <end position="151"/>
    </location>
</feature>
<accession>A0A194XTF9</accession>
<evidence type="ECO:0000313" key="4">
    <source>
        <dbReference type="Proteomes" id="UP000070700"/>
    </source>
</evidence>
<keyword evidence="2" id="KW-0472">Membrane</keyword>
<dbReference type="GeneID" id="28815345"/>
<keyword evidence="4" id="KW-1185">Reference proteome</keyword>
<organism evidence="3 4">
    <name type="scientific">Mollisia scopiformis</name>
    <name type="common">Conifer needle endophyte fungus</name>
    <name type="synonym">Phialocephala scopiformis</name>
    <dbReference type="NCBI Taxonomy" id="149040"/>
    <lineage>
        <taxon>Eukaryota</taxon>
        <taxon>Fungi</taxon>
        <taxon>Dikarya</taxon>
        <taxon>Ascomycota</taxon>
        <taxon>Pezizomycotina</taxon>
        <taxon>Leotiomycetes</taxon>
        <taxon>Helotiales</taxon>
        <taxon>Mollisiaceae</taxon>
        <taxon>Mollisia</taxon>
    </lineage>
</organism>
<proteinExistence type="predicted"/>
<feature type="region of interest" description="Disordered" evidence="1">
    <location>
        <begin position="343"/>
        <end position="371"/>
    </location>
</feature>
<gene>
    <name evidence="3" type="ORF">LY89DRAFT_182220</name>
</gene>
<reference evidence="3 4" key="1">
    <citation type="submission" date="2015-10" db="EMBL/GenBank/DDBJ databases">
        <title>Full genome of DAOMC 229536 Phialocephala scopiformis, a fungal endophyte of spruce producing the potent anti-insectan compound rugulosin.</title>
        <authorList>
            <consortium name="DOE Joint Genome Institute"/>
            <person name="Walker A.K."/>
            <person name="Frasz S.L."/>
            <person name="Seifert K.A."/>
            <person name="Miller J.D."/>
            <person name="Mondo S.J."/>
            <person name="Labutti K."/>
            <person name="Lipzen A."/>
            <person name="Dockter R."/>
            <person name="Kennedy M."/>
            <person name="Grigoriev I.V."/>
            <person name="Spatafora J.W."/>
        </authorList>
    </citation>
    <scope>NUCLEOTIDE SEQUENCE [LARGE SCALE GENOMIC DNA]</scope>
    <source>
        <strain evidence="3 4">CBS 120377</strain>
    </source>
</reference>
<keyword evidence="2" id="KW-0812">Transmembrane</keyword>
<evidence type="ECO:0000256" key="1">
    <source>
        <dbReference type="SAM" id="MobiDB-lite"/>
    </source>
</evidence>
<evidence type="ECO:0000313" key="3">
    <source>
        <dbReference type="EMBL" id="KUJ23426.1"/>
    </source>
</evidence>
<sequence>MVRKDGSVSMSMNMSTPVLIEPTTSSEATVKTSTVISASIPTSTSTMEISTQTFLSTSSTTPIGTTIPPVSTSTIHLTTTTFPSTTSPKSTLLLPTPSILTTPATPSPSPPANITIVHPPPTNHSAAILGISIGSSVAVLLLASILGIWYAHICSRTKARREEEHEIATNSQGTFVGGYNLAQLKAQEQAGEPEPKPVGVRRSNTREDGRRNGVVLKVVNPEPAPASVPEEIEPYHQTVEGGERSRARFEAFKKSRGIPTHAIDAATLYHHSEFLQSATQPQPQPEPGPETNVEILAPGVRRARSKIDQWKTGAVGPVVSIPEVKITAATPVLENAEFRRGLGRVRGSGSGRGRGRGREPPPVVKGPATFEDMGLKQYRKGLGIDLTPRSSVADMRPSIEVKSGEEQK</sequence>
<feature type="region of interest" description="Disordered" evidence="1">
    <location>
        <begin position="386"/>
        <end position="408"/>
    </location>
</feature>
<keyword evidence="2" id="KW-1133">Transmembrane helix</keyword>
<evidence type="ECO:0000256" key="2">
    <source>
        <dbReference type="SAM" id="Phobius"/>
    </source>
</evidence>
<feature type="region of interest" description="Disordered" evidence="1">
    <location>
        <begin position="187"/>
        <end position="209"/>
    </location>
</feature>
<dbReference type="OrthoDB" id="3562882at2759"/>